<dbReference type="Gene3D" id="3.50.30.30">
    <property type="match status" value="1"/>
</dbReference>
<evidence type="ECO:0000313" key="16">
    <source>
        <dbReference type="Proteomes" id="UP000006683"/>
    </source>
</evidence>
<dbReference type="Pfam" id="PF02225">
    <property type="entry name" value="PA"/>
    <property type="match status" value="1"/>
</dbReference>
<sequence>MNIKSVAMMVASALYSAGTLAGAQGTDEQVPTTIDAMALYQHQQQAQAQKAEQQLSPLRRDGLANIPMVPKSAKEKFAPEERFDGTAVYIVQLQDAPVATYDGRLPGLAATRPALQRQQQGQKLFGTGTAGTSGAAISAYTNHLLSAQQELIQQVQGQVRRQFTTAINALSIEMTQQEAMRLAQMPEVAFVQRSRNYELHTDIGPEHVGAPGIWEGTTSHDGGRYTGAGMVVGIIDTGINTRHPSFAAVGGDGYVHTNPRGTGNYLGDCALAEYADRCNDKLIGLYTHDSITGEYGAASGAEPVGEDYNGHGSHVASTVAGNVLYDVDVVAPEFGGGAGIPMGVAMPRISGVAPHANLISYQVCHPVGGCPGEAMLFAIEQAIKDGVDVINMSIGGSESFPWDDAFEMAFLSAREAGVAVALSAGNAGASRGTDSIYTVDHTSPWVLNVAATTHARSIAISGKALEGLSGGDESLNPGTIEGAGISPAFTGEFVLAADFGDARCNSPFAPGTFLENHIVVCERGDIARIEKAVNVRDGGAGGFVLYNTWDEGDEVADDTYVIPGIHLTAEQYYGDWNTPGLLPWLQSGTGLTGTISASQVDRVVNPEDADWLASFSSRGPSSTVEELFSPGIAAPGVDIFAAWTETNPFDPYGDTRAFNAISGTSMASPHVAGMMTLIRQANPQWTAAEVQSALQMTADSQAIKTPYPIYPYPIKVAGIFRAGHGLANVERAVNAGLVMDESADNFRRANPHNGGRVRDLNLPQMINNDCGRVCSWTRTVRATRDGSWAVESVAGEEHPLFWDYALDPTAKVTITPNQFTLKAGESVDLTVSVAFSDIDLAWYDGAYHHAFGEIQFNSTDGRSPGAYWPYLASYAGKALPNSIEVLTHSDQGQQVVPDVSLGVPAGALTAEAYEPVPAEVHQVALPRLQSGVAMVDSEGFWNTELDNVRVFDVTVAEDTALLRAEVFGRLSSSIDDPLNHYADVDLWVLRDYDGDGRLHLSEAICASQLPQTSKGEYCSIEHPEPGTYKVLLANYILYPWENVDTYEFGIVTLGKTPGQTLTTRFDSNAANPKHSDITIEWHQAPEPGQTLYSAVAVQVEGAEPGSVIMMPVNLHGGEPLLTADASQSAARVGEIVELSVLTQANRTGQDRMVDLAVTLPDGLALIPGSLPDLEGLVTTETGLQWQDVQADTSATQAHYQVSTNLDNPQCRTPWAIDYPDGEPLDGKFVDLTRFGFAPSWGTFYEENEWGWGSWVHDVEIPTFANDFQPFDNGDYFRTDKVVLSSRGWVQADYLQYNPWDIGLHQVQMPMPGEDYGTPPDFVLAPWHNARLDPLTWEQEWTLSMYAPHWDPALSSGVYIAYYDHYTLLSWKGAQTHDKSWDMDWNEVVTPRDDRYDFQMFMREHSSHDEGQFEVIMAYDNLDFGSQDGNGVIGLRGYWGPRAGYNPLYGHSGVAFAEDNLKAALSDGLVVCYDIVNDATSQVQLAFQVEVTDAAYGSEQRVDVEAEVGGVGLLTESTTIAVAANILVKAISDQEVEENGVVEGIPVHYSDSDGGVSPNTISVTGEHITAVVHGHRSGDTFDLVPAPDWYGETEVTVTVSDQVNPNDQHSVSFTLTVLSDGVDPAPEPEPEAPKSDSGSFGWFSLLLLGLLAGRRRH</sequence>
<dbReference type="GeneID" id="67183630"/>
<dbReference type="InterPro" id="IPR010259">
    <property type="entry name" value="S8pro/Inhibitor_I9"/>
</dbReference>
<dbReference type="InterPro" id="IPR046450">
    <property type="entry name" value="PA_dom_sf"/>
</dbReference>
<dbReference type="InterPro" id="IPR000209">
    <property type="entry name" value="Peptidase_S8/S53_dom"/>
</dbReference>
<dbReference type="Proteomes" id="UP000006683">
    <property type="component" value="Chromosome"/>
</dbReference>
<feature type="active site" description="Charge relay system" evidence="8 9">
    <location>
        <position position="236"/>
    </location>
</feature>
<evidence type="ECO:0000256" key="1">
    <source>
        <dbReference type="ARBA" id="ARBA00011073"/>
    </source>
</evidence>
<dbReference type="PROSITE" id="PS00138">
    <property type="entry name" value="SUBTILASE_SER"/>
    <property type="match status" value="1"/>
</dbReference>
<organism evidence="15 16">
    <name type="scientific">Ferrimonas balearica (strain DSM 9799 / CCM 4581 / KCTC 23876 / PAT)</name>
    <dbReference type="NCBI Taxonomy" id="550540"/>
    <lineage>
        <taxon>Bacteria</taxon>
        <taxon>Pseudomonadati</taxon>
        <taxon>Pseudomonadota</taxon>
        <taxon>Gammaproteobacteria</taxon>
        <taxon>Alteromonadales</taxon>
        <taxon>Ferrimonadaceae</taxon>
        <taxon>Ferrimonas</taxon>
    </lineage>
</organism>
<dbReference type="InterPro" id="IPR045051">
    <property type="entry name" value="SBT"/>
</dbReference>
<evidence type="ECO:0000259" key="12">
    <source>
        <dbReference type="Pfam" id="PF00082"/>
    </source>
</evidence>
<dbReference type="SUPFAM" id="SSF52025">
    <property type="entry name" value="PA domain"/>
    <property type="match status" value="1"/>
</dbReference>
<dbReference type="Pfam" id="PF00082">
    <property type="entry name" value="Peptidase_S8"/>
    <property type="match status" value="1"/>
</dbReference>
<dbReference type="PROSITE" id="PS51892">
    <property type="entry name" value="SUBTILASE"/>
    <property type="match status" value="1"/>
</dbReference>
<dbReference type="PANTHER" id="PTHR10795">
    <property type="entry name" value="PROPROTEIN CONVERTASE SUBTILISIN/KEXIN"/>
    <property type="match status" value="1"/>
</dbReference>
<dbReference type="PROSITE" id="PS00136">
    <property type="entry name" value="SUBTILASE_ASP"/>
    <property type="match status" value="1"/>
</dbReference>
<evidence type="ECO:0000256" key="8">
    <source>
        <dbReference type="PIRSR" id="PIRSR615500-1"/>
    </source>
</evidence>
<dbReference type="PRINTS" id="PR00723">
    <property type="entry name" value="SUBTILISIN"/>
</dbReference>
<evidence type="ECO:0000256" key="3">
    <source>
        <dbReference type="ARBA" id="ARBA00022670"/>
    </source>
</evidence>
<feature type="domain" description="Inhibitor I9" evidence="14">
    <location>
        <begin position="88"/>
        <end position="200"/>
    </location>
</feature>
<evidence type="ECO:0000259" key="13">
    <source>
        <dbReference type="Pfam" id="PF02225"/>
    </source>
</evidence>
<dbReference type="STRING" id="550540.Fbal_3416"/>
<dbReference type="InterPro" id="IPR023827">
    <property type="entry name" value="Peptidase_S8_Asp-AS"/>
</dbReference>
<dbReference type="InterPro" id="IPR036852">
    <property type="entry name" value="Peptidase_S8/S53_dom_sf"/>
</dbReference>
<evidence type="ECO:0000256" key="7">
    <source>
        <dbReference type="ARBA" id="ARBA00023180"/>
    </source>
</evidence>
<dbReference type="HOGENOM" id="CLU_003205_0_0_6"/>
<dbReference type="GO" id="GO:0004252">
    <property type="term" value="F:serine-type endopeptidase activity"/>
    <property type="evidence" value="ECO:0007669"/>
    <property type="project" value="UniProtKB-UniRule"/>
</dbReference>
<dbReference type="CDD" id="cd04852">
    <property type="entry name" value="Peptidases_S8_3"/>
    <property type="match status" value="1"/>
</dbReference>
<proteinExistence type="inferred from homology"/>
<comment type="similarity">
    <text evidence="1 9 10">Belongs to the peptidase S8 family.</text>
</comment>
<dbReference type="CDD" id="cd02120">
    <property type="entry name" value="PA_subtilisin_like"/>
    <property type="match status" value="1"/>
</dbReference>
<dbReference type="InterPro" id="IPR022398">
    <property type="entry name" value="Peptidase_S8_His-AS"/>
</dbReference>
<dbReference type="InterPro" id="IPR037045">
    <property type="entry name" value="S8pro/Inhibitor_I9_sf"/>
</dbReference>
<keyword evidence="4 11" id="KW-0732">Signal</keyword>
<evidence type="ECO:0000256" key="6">
    <source>
        <dbReference type="ARBA" id="ARBA00022825"/>
    </source>
</evidence>
<dbReference type="RefSeq" id="WP_013346920.1">
    <property type="nucleotide sequence ID" value="NC_014541.1"/>
</dbReference>
<dbReference type="Gene3D" id="3.30.70.80">
    <property type="entry name" value="Peptidase S8 propeptide/proteinase inhibitor I9"/>
    <property type="match status" value="1"/>
</dbReference>
<dbReference type="Gene3D" id="3.40.50.200">
    <property type="entry name" value="Peptidase S8/S53 domain"/>
    <property type="match status" value="1"/>
</dbReference>
<feature type="domain" description="PA" evidence="13">
    <location>
        <begin position="490"/>
        <end position="570"/>
    </location>
</feature>
<dbReference type="InterPro" id="IPR003137">
    <property type="entry name" value="PA_domain"/>
</dbReference>
<reference evidence="15 16" key="1">
    <citation type="journal article" date="2010" name="Stand. Genomic Sci.">
        <title>Complete genome sequence of Ferrimonas balearica type strain (PAT).</title>
        <authorList>
            <person name="Nolan M."/>
            <person name="Sikorski J."/>
            <person name="Davenport K."/>
            <person name="Lucas S."/>
            <person name="Glavina Del Rio T."/>
            <person name="Tice H."/>
            <person name="Cheng J."/>
            <person name="Goodwin L."/>
            <person name="Pitluck S."/>
            <person name="Liolios K."/>
            <person name="Ivanova N."/>
            <person name="Mavromatis K."/>
            <person name="Ovchinnikova G."/>
            <person name="Pati A."/>
            <person name="Chen A."/>
            <person name="Palaniappan K."/>
            <person name="Land M."/>
            <person name="Hauser L."/>
            <person name="Chang Y."/>
            <person name="Jeffries C."/>
            <person name="Tapia R."/>
            <person name="Brettin T."/>
            <person name="Detter J."/>
            <person name="Han C."/>
            <person name="Yasawong M."/>
            <person name="Rohde M."/>
            <person name="Tindall B."/>
            <person name="Goker M."/>
            <person name="Woyke T."/>
            <person name="Bristow J."/>
            <person name="Eisen J."/>
            <person name="Markowitz V."/>
            <person name="Hugenholtz P."/>
            <person name="Kyrpides N."/>
            <person name="Klenk H."/>
            <person name="Lapidus A."/>
        </authorList>
    </citation>
    <scope>NUCLEOTIDE SEQUENCE [LARGE SCALE GENOMIC DNA]</scope>
    <source>
        <strain evidence="16">DSM 9799 / CCM 4581 / KCTC 23876 / PAT</strain>
    </source>
</reference>
<evidence type="ECO:0000313" key="15">
    <source>
        <dbReference type="EMBL" id="ADN77614.1"/>
    </source>
</evidence>
<dbReference type="SUPFAM" id="SSF52743">
    <property type="entry name" value="Subtilisin-like"/>
    <property type="match status" value="1"/>
</dbReference>
<dbReference type="InterPro" id="IPR015500">
    <property type="entry name" value="Peptidase_S8_subtilisin-rel"/>
</dbReference>
<protein>
    <recommendedName>
        <fullName evidence="17">Peptidase S8 and S53 subtilisin kexin sedolisin</fullName>
    </recommendedName>
</protein>
<dbReference type="KEGG" id="fbl:Fbal_3416"/>
<feature type="active site" description="Charge relay system" evidence="8 9">
    <location>
        <position position="665"/>
    </location>
</feature>
<keyword evidence="2" id="KW-0964">Secreted</keyword>
<dbReference type="eggNOG" id="COG1404">
    <property type="taxonomic scope" value="Bacteria"/>
</dbReference>
<keyword evidence="3 9" id="KW-0645">Protease</keyword>
<dbReference type="InterPro" id="IPR020008">
    <property type="entry name" value="GlyGly_CTERM"/>
</dbReference>
<evidence type="ECO:0000259" key="14">
    <source>
        <dbReference type="Pfam" id="PF05922"/>
    </source>
</evidence>
<evidence type="ECO:0000256" key="9">
    <source>
        <dbReference type="PROSITE-ProRule" id="PRU01240"/>
    </source>
</evidence>
<evidence type="ECO:0000256" key="4">
    <source>
        <dbReference type="ARBA" id="ARBA00022729"/>
    </source>
</evidence>
<accession>E1SMA5</accession>
<dbReference type="NCBIfam" id="TIGR03501">
    <property type="entry name" value="GlyGly_CTERM"/>
    <property type="match status" value="1"/>
</dbReference>
<dbReference type="InterPro" id="IPR023828">
    <property type="entry name" value="Peptidase_S8_Ser-AS"/>
</dbReference>
<dbReference type="InterPro" id="IPR034197">
    <property type="entry name" value="Peptidases_S8_3"/>
</dbReference>
<keyword evidence="5 9" id="KW-0378">Hydrolase</keyword>
<gene>
    <name evidence="15" type="ordered locus">Fbal_3416</name>
</gene>
<evidence type="ECO:0000256" key="5">
    <source>
        <dbReference type="ARBA" id="ARBA00022801"/>
    </source>
</evidence>
<evidence type="ECO:0000256" key="11">
    <source>
        <dbReference type="SAM" id="SignalP"/>
    </source>
</evidence>
<dbReference type="EMBL" id="CP002209">
    <property type="protein sequence ID" value="ADN77614.1"/>
    <property type="molecule type" value="Genomic_DNA"/>
</dbReference>
<evidence type="ECO:0008006" key="17">
    <source>
        <dbReference type="Google" id="ProtNLM"/>
    </source>
</evidence>
<dbReference type="Pfam" id="PF05922">
    <property type="entry name" value="Inhibitor_I9"/>
    <property type="match status" value="1"/>
</dbReference>
<keyword evidence="6 9" id="KW-0720">Serine protease</keyword>
<keyword evidence="16" id="KW-1185">Reference proteome</keyword>
<evidence type="ECO:0000256" key="2">
    <source>
        <dbReference type="ARBA" id="ARBA00022525"/>
    </source>
</evidence>
<name>E1SMA5_FERBD</name>
<dbReference type="OrthoDB" id="614750at2"/>
<evidence type="ECO:0000256" key="10">
    <source>
        <dbReference type="RuleBase" id="RU003355"/>
    </source>
</evidence>
<dbReference type="GO" id="GO:0006508">
    <property type="term" value="P:proteolysis"/>
    <property type="evidence" value="ECO:0007669"/>
    <property type="project" value="UniProtKB-KW"/>
</dbReference>
<keyword evidence="7" id="KW-0325">Glycoprotein</keyword>
<feature type="domain" description="Peptidase S8/S53" evidence="12">
    <location>
        <begin position="227"/>
        <end position="700"/>
    </location>
</feature>
<feature type="active site" description="Charge relay system" evidence="8 9">
    <location>
        <position position="311"/>
    </location>
</feature>
<dbReference type="PROSITE" id="PS00137">
    <property type="entry name" value="SUBTILASE_HIS"/>
    <property type="match status" value="1"/>
</dbReference>
<feature type="signal peptide" evidence="11">
    <location>
        <begin position="1"/>
        <end position="21"/>
    </location>
</feature>
<feature type="chain" id="PRO_5003151206" description="Peptidase S8 and S53 subtilisin kexin sedolisin" evidence="11">
    <location>
        <begin position="22"/>
        <end position="1656"/>
    </location>
</feature>